<evidence type="ECO:0000313" key="3">
    <source>
        <dbReference type="Proteomes" id="UP001280121"/>
    </source>
</evidence>
<dbReference type="EMBL" id="JANJYI010000006">
    <property type="protein sequence ID" value="KAK2646794.1"/>
    <property type="molecule type" value="Genomic_DNA"/>
</dbReference>
<dbReference type="AlphaFoldDB" id="A0AAD9U2Q5"/>
<proteinExistence type="predicted"/>
<feature type="signal peptide" evidence="1">
    <location>
        <begin position="1"/>
        <end position="27"/>
    </location>
</feature>
<comment type="caution">
    <text evidence="2">The sequence shown here is derived from an EMBL/GenBank/DDBJ whole genome shotgun (WGS) entry which is preliminary data.</text>
</comment>
<sequence>MTQMRFVLAFLLITFLFFSESVPSSSANSDHERTALSTHSPLKSGVISHLMNLQESSRKQLRVYTKKRASNGGIATRARGKTSAAVSVHHHVPSIIACCLLQTLMITFHTYF</sequence>
<reference evidence="2" key="1">
    <citation type="journal article" date="2023" name="Plant J.">
        <title>Genome sequences and population genomics provide insights into the demographic history, inbreeding, and mutation load of two 'living fossil' tree species of Dipteronia.</title>
        <authorList>
            <person name="Feng Y."/>
            <person name="Comes H.P."/>
            <person name="Chen J."/>
            <person name="Zhu S."/>
            <person name="Lu R."/>
            <person name="Zhang X."/>
            <person name="Li P."/>
            <person name="Qiu J."/>
            <person name="Olsen K.M."/>
            <person name="Qiu Y."/>
        </authorList>
    </citation>
    <scope>NUCLEOTIDE SEQUENCE</scope>
    <source>
        <strain evidence="2">KIB01</strain>
    </source>
</reference>
<gene>
    <name evidence="2" type="ORF">Ddye_021989</name>
</gene>
<keyword evidence="3" id="KW-1185">Reference proteome</keyword>
<evidence type="ECO:0000256" key="1">
    <source>
        <dbReference type="SAM" id="SignalP"/>
    </source>
</evidence>
<accession>A0AAD9U2Q5</accession>
<keyword evidence="1" id="KW-0732">Signal</keyword>
<evidence type="ECO:0000313" key="2">
    <source>
        <dbReference type="EMBL" id="KAK2646794.1"/>
    </source>
</evidence>
<name>A0AAD9U2Q5_9ROSI</name>
<organism evidence="2 3">
    <name type="scientific">Dipteronia dyeriana</name>
    <dbReference type="NCBI Taxonomy" id="168575"/>
    <lineage>
        <taxon>Eukaryota</taxon>
        <taxon>Viridiplantae</taxon>
        <taxon>Streptophyta</taxon>
        <taxon>Embryophyta</taxon>
        <taxon>Tracheophyta</taxon>
        <taxon>Spermatophyta</taxon>
        <taxon>Magnoliopsida</taxon>
        <taxon>eudicotyledons</taxon>
        <taxon>Gunneridae</taxon>
        <taxon>Pentapetalae</taxon>
        <taxon>rosids</taxon>
        <taxon>malvids</taxon>
        <taxon>Sapindales</taxon>
        <taxon>Sapindaceae</taxon>
        <taxon>Hippocastanoideae</taxon>
        <taxon>Acereae</taxon>
        <taxon>Dipteronia</taxon>
    </lineage>
</organism>
<feature type="chain" id="PRO_5041950613" evidence="1">
    <location>
        <begin position="28"/>
        <end position="112"/>
    </location>
</feature>
<dbReference type="Proteomes" id="UP001280121">
    <property type="component" value="Unassembled WGS sequence"/>
</dbReference>
<protein>
    <submittedName>
        <fullName evidence="2">Uncharacterized protein</fullName>
    </submittedName>
</protein>